<dbReference type="EC" id="4.3.1.7" evidence="6 8"/>
<dbReference type="InterPro" id="IPR042255">
    <property type="entry name" value="EutC_N"/>
</dbReference>
<feature type="binding site" evidence="8">
    <location>
        <position position="233"/>
    </location>
    <ligand>
        <name>adenosylcob(III)alamin</name>
        <dbReference type="ChEBI" id="CHEBI:18408"/>
    </ligand>
</feature>
<keyword evidence="3 8" id="KW-0170">Cobalt</keyword>
<gene>
    <name evidence="8 10" type="primary">eutC</name>
    <name evidence="10" type="ORF">KCX82_18500</name>
</gene>
<evidence type="ECO:0000256" key="7">
    <source>
        <dbReference type="ARBA" id="ARBA00069181"/>
    </source>
</evidence>
<comment type="subunit">
    <text evidence="8">The basic unit is a heterodimer which dimerizes to form tetramers. The heterotetramers trimerize; 6 large subunits form a core ring with 6 small subunits projecting outwards.</text>
</comment>
<dbReference type="Proteomes" id="UP000675664">
    <property type="component" value="Unassembled WGS sequence"/>
</dbReference>
<dbReference type="Gene3D" id="3.40.50.11240">
    <property type="entry name" value="Ethanolamine ammonia-lyase light chain (EutC)"/>
    <property type="match status" value="1"/>
</dbReference>
<dbReference type="NCBIfam" id="NF003971">
    <property type="entry name" value="PRK05465.1"/>
    <property type="match status" value="1"/>
</dbReference>
<dbReference type="PIRSF" id="PIRSF018982">
    <property type="entry name" value="EutC"/>
    <property type="match status" value="1"/>
</dbReference>
<dbReference type="AlphaFoldDB" id="A0A8J7W5U0"/>
<evidence type="ECO:0000256" key="5">
    <source>
        <dbReference type="ARBA" id="ARBA00052081"/>
    </source>
</evidence>
<evidence type="ECO:0000256" key="8">
    <source>
        <dbReference type="HAMAP-Rule" id="MF_00601"/>
    </source>
</evidence>
<feature type="region of interest" description="Disordered" evidence="9">
    <location>
        <begin position="21"/>
        <end position="41"/>
    </location>
</feature>
<comment type="subcellular location">
    <subcellularLocation>
        <location evidence="8">Bacterial microcompartment</location>
    </subcellularLocation>
</comment>
<comment type="pathway">
    <text evidence="8">Amine and polyamine degradation; ethanolamine degradation.</text>
</comment>
<dbReference type="InterPro" id="IPR009246">
    <property type="entry name" value="EutC"/>
</dbReference>
<feature type="binding site" evidence="8">
    <location>
        <position position="212"/>
    </location>
    <ligand>
        <name>adenosylcob(III)alamin</name>
        <dbReference type="ChEBI" id="CHEBI:18408"/>
    </ligand>
</feature>
<keyword evidence="11" id="KW-1185">Reference proteome</keyword>
<dbReference type="InterPro" id="IPR042251">
    <property type="entry name" value="EutC_C"/>
</dbReference>
<comment type="similarity">
    <text evidence="8">Belongs to the EutC family.</text>
</comment>
<evidence type="ECO:0000256" key="4">
    <source>
        <dbReference type="ARBA" id="ARBA00024446"/>
    </source>
</evidence>
<reference evidence="10" key="1">
    <citation type="submission" date="2021-04" db="EMBL/GenBank/DDBJ databases">
        <title>Sinoanaerobacter chloroacetimidivorans sp. nov., an obligate anaerobic bacterium isolated from anaerobic sludge.</title>
        <authorList>
            <person name="Bao Y."/>
        </authorList>
    </citation>
    <scope>NUCLEOTIDE SEQUENCE</scope>
    <source>
        <strain evidence="10">BAD-6</strain>
    </source>
</reference>
<evidence type="ECO:0000313" key="10">
    <source>
        <dbReference type="EMBL" id="MBR0599878.1"/>
    </source>
</evidence>
<sequence length="299" mass="32484">MNLEDNVKLIVEQVLKEIAMTENSKAPSGSSDESKGTETGTACQDCADVADISAVDLQTQLLVPNPKNKELYMDMKKSTSARVGVWRAGPRPLTETLLRFRADHAVAQDSVMGEISEEDAVKYKMLYVKSACRDKDEYLTRPERGRILDDESLDTIRKECEKRPQVQIVVADGLSSKAVEANIPNLYPALLQGLQSMGIKLGTPLMAKYARVGLMDAIGEAIQPEVCLILIGERPGLGTAESMSAYIAYNPRLGMIESERTVLSNIHKGGTPAVEAGAHIATLVKRILDAKASGVNLKI</sequence>
<comment type="catalytic activity">
    <reaction evidence="5 8">
        <text>ethanolamine = acetaldehyde + NH4(+)</text>
        <dbReference type="Rhea" id="RHEA:15313"/>
        <dbReference type="ChEBI" id="CHEBI:15343"/>
        <dbReference type="ChEBI" id="CHEBI:28938"/>
        <dbReference type="ChEBI" id="CHEBI:57603"/>
        <dbReference type="EC" id="4.3.1.7"/>
    </reaction>
</comment>
<evidence type="ECO:0000256" key="2">
    <source>
        <dbReference type="ARBA" id="ARBA00023239"/>
    </source>
</evidence>
<dbReference type="PANTHER" id="PTHR39330">
    <property type="entry name" value="ETHANOLAMINE AMMONIA-LYASE LIGHT CHAIN"/>
    <property type="match status" value="1"/>
</dbReference>
<dbReference type="GO" id="GO:0006520">
    <property type="term" value="P:amino acid metabolic process"/>
    <property type="evidence" value="ECO:0007669"/>
    <property type="project" value="InterPro"/>
</dbReference>
<keyword evidence="2 8" id="KW-0456">Lyase</keyword>
<comment type="caution">
    <text evidence="10">The sequence shown here is derived from an EMBL/GenBank/DDBJ whole genome shotgun (WGS) entry which is preliminary data.</text>
</comment>
<proteinExistence type="inferred from homology"/>
<dbReference type="GO" id="GO:0031419">
    <property type="term" value="F:cobalamin binding"/>
    <property type="evidence" value="ECO:0007669"/>
    <property type="project" value="UniProtKB-UniRule"/>
</dbReference>
<keyword evidence="1 8" id="KW-0846">Cobalamin</keyword>
<dbReference type="GO" id="GO:0008851">
    <property type="term" value="F:ethanolamine ammonia-lyase activity"/>
    <property type="evidence" value="ECO:0007669"/>
    <property type="project" value="UniProtKB-UniRule"/>
</dbReference>
<evidence type="ECO:0000256" key="3">
    <source>
        <dbReference type="ARBA" id="ARBA00023285"/>
    </source>
</evidence>
<keyword evidence="4 8" id="KW-1283">Bacterial microcompartment</keyword>
<organism evidence="10 11">
    <name type="scientific">Sinanaerobacter chloroacetimidivorans</name>
    <dbReference type="NCBI Taxonomy" id="2818044"/>
    <lineage>
        <taxon>Bacteria</taxon>
        <taxon>Bacillati</taxon>
        <taxon>Bacillota</taxon>
        <taxon>Clostridia</taxon>
        <taxon>Peptostreptococcales</taxon>
        <taxon>Anaerovoracaceae</taxon>
        <taxon>Sinanaerobacter</taxon>
    </lineage>
</organism>
<evidence type="ECO:0000313" key="11">
    <source>
        <dbReference type="Proteomes" id="UP000675664"/>
    </source>
</evidence>
<protein>
    <recommendedName>
        <fullName evidence="7 8">Ethanolamine ammonia-lyase small subunit</fullName>
        <shortName evidence="8">EAL small subunit</shortName>
        <ecNumber evidence="6 8">4.3.1.7</ecNumber>
    </recommendedName>
</protein>
<dbReference type="RefSeq" id="WP_227020009.1">
    <property type="nucleotide sequence ID" value="NZ_JAGSND010000018.1"/>
</dbReference>
<dbReference type="EMBL" id="JAGSND010000018">
    <property type="protein sequence ID" value="MBR0599878.1"/>
    <property type="molecule type" value="Genomic_DNA"/>
</dbReference>
<dbReference type="Gene3D" id="1.10.30.40">
    <property type="entry name" value="Ethanolamine ammonia-lyase light chain (EutC), N-terminal domain"/>
    <property type="match status" value="1"/>
</dbReference>
<dbReference type="FunFam" id="3.40.50.11240:FF:000001">
    <property type="entry name" value="Ethanolamine ammonia-lyase light chain"/>
    <property type="match status" value="1"/>
</dbReference>
<dbReference type="PANTHER" id="PTHR39330:SF1">
    <property type="entry name" value="ETHANOLAMINE AMMONIA-LYASE SMALL SUBUNIT"/>
    <property type="match status" value="1"/>
</dbReference>
<dbReference type="GO" id="GO:0046336">
    <property type="term" value="P:ethanolamine catabolic process"/>
    <property type="evidence" value="ECO:0007669"/>
    <property type="project" value="UniProtKB-UniRule"/>
</dbReference>
<name>A0A8J7W5U0_9FIRM</name>
<dbReference type="GO" id="GO:0009350">
    <property type="term" value="C:ethanolamine ammonia-lyase complex"/>
    <property type="evidence" value="ECO:0007669"/>
    <property type="project" value="UniProtKB-UniRule"/>
</dbReference>
<dbReference type="GO" id="GO:0031471">
    <property type="term" value="C:ethanolamine degradation polyhedral organelle"/>
    <property type="evidence" value="ECO:0007669"/>
    <property type="project" value="UniProtKB-UniRule"/>
</dbReference>
<comment type="function">
    <text evidence="8">Catalyzes the deamination of various vicinal amino-alcohols to oxo compounds. Allows this organism to utilize ethanolamine as the sole source of nitrogen and carbon in the presence of external vitamin B12.</text>
</comment>
<dbReference type="HAMAP" id="MF_00601">
    <property type="entry name" value="EutC"/>
    <property type="match status" value="1"/>
</dbReference>
<evidence type="ECO:0000256" key="1">
    <source>
        <dbReference type="ARBA" id="ARBA00022628"/>
    </source>
</evidence>
<dbReference type="Pfam" id="PF05985">
    <property type="entry name" value="EutC"/>
    <property type="match status" value="1"/>
</dbReference>
<reference evidence="10" key="2">
    <citation type="submission" date="2021-04" db="EMBL/GenBank/DDBJ databases">
        <authorList>
            <person name="Liu J."/>
        </authorList>
    </citation>
    <scope>NUCLEOTIDE SEQUENCE</scope>
    <source>
        <strain evidence="10">BAD-6</strain>
    </source>
</reference>
<comment type="cofactor">
    <cofactor evidence="8">
        <name>adenosylcob(III)alamin</name>
        <dbReference type="ChEBI" id="CHEBI:18408"/>
    </cofactor>
    <text evidence="8">Binds between the large and small subunits.</text>
</comment>
<accession>A0A8J7W5U0</accession>
<evidence type="ECO:0000256" key="9">
    <source>
        <dbReference type="SAM" id="MobiDB-lite"/>
    </source>
</evidence>
<dbReference type="UniPathway" id="UPA00560"/>
<evidence type="ECO:0000256" key="6">
    <source>
        <dbReference type="ARBA" id="ARBA00067005"/>
    </source>
</evidence>